<feature type="compositionally biased region" description="Basic residues" evidence="5">
    <location>
        <begin position="1666"/>
        <end position="1675"/>
    </location>
</feature>
<dbReference type="EMBL" id="OX459118">
    <property type="protein sequence ID" value="CAI9087965.1"/>
    <property type="molecule type" value="Genomic_DNA"/>
</dbReference>
<gene>
    <name evidence="9" type="ORF">OLC1_LOCUS659</name>
</gene>
<feature type="coiled-coil region" evidence="4">
    <location>
        <begin position="304"/>
        <end position="356"/>
    </location>
</feature>
<reference evidence="9" key="1">
    <citation type="submission" date="2023-03" db="EMBL/GenBank/DDBJ databases">
        <authorList>
            <person name="Julca I."/>
        </authorList>
    </citation>
    <scope>NUCLEOTIDE SEQUENCE</scope>
</reference>
<feature type="region of interest" description="Disordered" evidence="5">
    <location>
        <begin position="1933"/>
        <end position="1952"/>
    </location>
</feature>
<keyword evidence="10" id="KW-1185">Reference proteome</keyword>
<evidence type="ECO:0000259" key="8">
    <source>
        <dbReference type="Pfam" id="PF25785"/>
    </source>
</evidence>
<organism evidence="9 10">
    <name type="scientific">Oldenlandia corymbosa var. corymbosa</name>
    <dbReference type="NCBI Taxonomy" id="529605"/>
    <lineage>
        <taxon>Eukaryota</taxon>
        <taxon>Viridiplantae</taxon>
        <taxon>Streptophyta</taxon>
        <taxon>Embryophyta</taxon>
        <taxon>Tracheophyta</taxon>
        <taxon>Spermatophyta</taxon>
        <taxon>Magnoliopsida</taxon>
        <taxon>eudicotyledons</taxon>
        <taxon>Gunneridae</taxon>
        <taxon>Pentapetalae</taxon>
        <taxon>asterids</taxon>
        <taxon>lamiids</taxon>
        <taxon>Gentianales</taxon>
        <taxon>Rubiaceae</taxon>
        <taxon>Rubioideae</taxon>
        <taxon>Spermacoceae</taxon>
        <taxon>Hedyotis-Oldenlandia complex</taxon>
        <taxon>Oldenlandia</taxon>
    </lineage>
</organism>
<feature type="coiled-coil region" evidence="4">
    <location>
        <begin position="21"/>
        <end position="73"/>
    </location>
</feature>
<feature type="compositionally biased region" description="Basic residues" evidence="5">
    <location>
        <begin position="2052"/>
        <end position="2064"/>
    </location>
</feature>
<keyword evidence="2 4" id="KW-0175">Coiled coil</keyword>
<feature type="coiled-coil region" evidence="4">
    <location>
        <begin position="237"/>
        <end position="271"/>
    </location>
</feature>
<feature type="compositionally biased region" description="Polar residues" evidence="5">
    <location>
        <begin position="2014"/>
        <end position="2025"/>
    </location>
</feature>
<name>A0AAV1BXF6_OLDCO</name>
<feature type="domain" description="Nucleoprotein TPR/MLP1-2" evidence="6">
    <location>
        <begin position="1040"/>
        <end position="1167"/>
    </location>
</feature>
<keyword evidence="3" id="KW-0539">Nucleus</keyword>
<feature type="region of interest" description="Disordered" evidence="5">
    <location>
        <begin position="1651"/>
        <end position="1858"/>
    </location>
</feature>
<dbReference type="InterPro" id="IPR057974">
    <property type="entry name" value="NUA/TPR/MLP1-2-like_dom"/>
</dbReference>
<feature type="domain" description="Nucleoprotein TPR/MPL1" evidence="7">
    <location>
        <begin position="169"/>
        <end position="247"/>
    </location>
</feature>
<feature type="coiled-coil region" evidence="4">
    <location>
        <begin position="970"/>
        <end position="1159"/>
    </location>
</feature>
<evidence type="ECO:0000313" key="10">
    <source>
        <dbReference type="Proteomes" id="UP001161247"/>
    </source>
</evidence>
<feature type="coiled-coil region" evidence="4">
    <location>
        <begin position="678"/>
        <end position="719"/>
    </location>
</feature>
<evidence type="ECO:0000256" key="2">
    <source>
        <dbReference type="ARBA" id="ARBA00023054"/>
    </source>
</evidence>
<accession>A0AAV1BXF6</accession>
<feature type="coiled-coil region" evidence="4">
    <location>
        <begin position="110"/>
        <end position="183"/>
    </location>
</feature>
<feature type="coiled-coil region" evidence="4">
    <location>
        <begin position="592"/>
        <end position="619"/>
    </location>
</feature>
<dbReference type="Proteomes" id="UP001161247">
    <property type="component" value="Chromosome 1"/>
</dbReference>
<feature type="compositionally biased region" description="Polar residues" evidence="5">
    <location>
        <begin position="1958"/>
        <end position="1971"/>
    </location>
</feature>
<feature type="coiled-coil region" evidence="4">
    <location>
        <begin position="1277"/>
        <end position="1463"/>
    </location>
</feature>
<feature type="region of interest" description="Disordered" evidence="5">
    <location>
        <begin position="1898"/>
        <end position="1926"/>
    </location>
</feature>
<feature type="domain" description="NUA/TPR/MLP1-2-like" evidence="8">
    <location>
        <begin position="489"/>
        <end position="595"/>
    </location>
</feature>
<feature type="coiled-coil region" evidence="4">
    <location>
        <begin position="444"/>
        <end position="530"/>
    </location>
</feature>
<dbReference type="Gene3D" id="1.10.287.1490">
    <property type="match status" value="2"/>
</dbReference>
<evidence type="ECO:0000259" key="6">
    <source>
        <dbReference type="Pfam" id="PF07926"/>
    </source>
</evidence>
<dbReference type="PANTHER" id="PTHR18898">
    <property type="entry name" value="NUCLEOPROTEIN TPR-RELATED"/>
    <property type="match status" value="1"/>
</dbReference>
<evidence type="ECO:0000256" key="1">
    <source>
        <dbReference type="ARBA" id="ARBA00004123"/>
    </source>
</evidence>
<feature type="coiled-coil region" evidence="4">
    <location>
        <begin position="1487"/>
        <end position="1514"/>
    </location>
</feature>
<proteinExistence type="predicted"/>
<evidence type="ECO:0000259" key="7">
    <source>
        <dbReference type="Pfam" id="PF25481"/>
    </source>
</evidence>
<feature type="compositionally biased region" description="Polar residues" evidence="5">
    <location>
        <begin position="1899"/>
        <end position="1916"/>
    </location>
</feature>
<feature type="compositionally biased region" description="Basic and acidic residues" evidence="5">
    <location>
        <begin position="1805"/>
        <end position="1817"/>
    </location>
</feature>
<dbReference type="PANTHER" id="PTHR18898:SF2">
    <property type="entry name" value="NUCLEOPROTEIN TPR"/>
    <property type="match status" value="1"/>
</dbReference>
<dbReference type="Pfam" id="PF25481">
    <property type="entry name" value="Nucleoprot-TPR"/>
    <property type="match status" value="1"/>
</dbReference>
<dbReference type="Pfam" id="PF07926">
    <property type="entry name" value="TPR_MLP1_2"/>
    <property type="match status" value="1"/>
</dbReference>
<evidence type="ECO:0000313" key="9">
    <source>
        <dbReference type="EMBL" id="CAI9087965.1"/>
    </source>
</evidence>
<protein>
    <submittedName>
        <fullName evidence="9">OLC1v1022182C2</fullName>
    </submittedName>
</protein>
<sequence>MPIFMSSEEFEQCSHDVSLVAERADAVVRELMNQLETVKAQGEAASITAEQTCSLLEQKYVSLSADLNALQSQHSELNSTLELRVSDIAQLQAQNRQINISSKDGEIERLKTETVELHKSKRQLMELVEQRELEIREKNSTIKSYLDKIVNLTENAASKEARISELEAELGQSQASRARISQEKELVERHNSWLNEELKTKLDDLIQLRRIHGELEAEMSAKLSDGEKRLNETSSALKWNKDRVAELESKLASLEKELMSAKDAATTLEKQFSSEVSTLTKLVELYKENSEEWSKKAGDLEGVIKALETHLGQVENEYKEKLEKEVSARKEVEKDAHALKEKMDLCLAELETLRKTDELKLIPLGSFTSELSVDSIETNDIVEESRMIVRNVPAGVSATALAASLLRDGWSLAKLYTKYQEAVDAFRHEQLGRKQSQAVLERVLQEIEQKAGVILDERAEHERTIEAYSVLDQKLQHALSEQTNLQRLIQELKADLRRKERENASAQKEIVDLQNQVSVLLKECQDIQLRCGSIRHDFGDALMAVSAVSSQDECDAGGVSPGLTLAFKDISGLVEQNAQLRHLVHTLSEDIVSRETELKEQYERELQKLTEEATKKVSAVLARAEEQQCMIESLHTSVAMYKKLYEEAHKLRSSGSLPEESVTDEGRQNITNLVDGYLESSRNTHDKLQERVRYLEEELDKSRNELISLRSDRDKLALEAQLTQEKLERFMKDFEHQRDQQNTLIARNVEFTQLIIDYQRKVRESSDSVKSAEELSRTLTMEISLLKQEKEILINSEKRASDEVRSLSERVHRLQVSLDTIQSTEEVREEARCAERRQQELHIKQIEREWAEAKKELHEERDKVRQLTLERENGMTNSLIQAEESKKELSKALRDLAAAEARASVAEARCSDLEEKMNSIHVEASEKGGPTYTGTNEGVSNSHNAKEEIARLQEEARINHDHMLQYKSIALANEEALKQLEAAYEKSKEEADGMKKSLEDELLSLKDAVNELQGKVDLQSKEIEAAISGKEEAVATARLEVRSLKESCAAKEAEIAVLQTQISSLKDDLEKERKKSSAAQANYERQVILQSDTIQELNKTSQALADLQEEVSQLRRSNDAFKAENDELKAKWERDKTMLEVLKSDADKKYDEVNELNKVLHSRLEAMHIKFAENDRQSSGGQSSHSFLDENDGLQSVVKYLRRSKEIAETEISLLKSERLRLQTQLETALMAAETAQASLDTARKSSKSFFSEEEFKSLQLQVREISLLRESNIQLREESKQNFEECQKLRETYENARIEIESLGRSLEGKQNEVEALRKEVENLSLEKSRLKKEVDELLEKFKNVVDVEEYNHMKEAVQQMQINLREKDNQLEYVRRLLSEKQDEISHLKKEVSHCKQEISEKEARINNISQIEVSLRSDLDKYKKTFNTLKKKFDILTREKDDLSREKEVLSKQLEDAKQVKRTAGDVADEHVTKERENEKDVRIQGLEKALEKTKEDLKKERGELKIEKARRGKTQKTVSESLDAVVQQRTKLSDELEKHKHGLKLLMDEVEKLKQGEGNQRAGSTEIQFFSGTLLEDLVTKYHLAVENFKQAAQPVLAEPVRHGADSSSTLDTVSAGSTIGQVVSAMAPASTSSSSALSGANIPPAKAGITQQRASLDSKKVARRLVRPRISKPVESQGDIEMPEAEGSDNKTDKPSSIITETRGDLSTLPEQPPLPLVDRSRKRSSLVNSESTEELPVSGETIEPSLKKSRNSETPSLDDSGEGLAPPPPESTDGHEAAASLEDSFENLPSGTEEYLENATDHPADADKDENVSAGKLEADELASAVVKTPEESQTNKGDDVVDEGLNMQNPDDEFAKNVAEHDLMEQPESGSEEREEGELVTDIAAEVEGVANVTTSGSPEINELLQSDPSGIDDDSFTTPAGIVTEVGEAETSPLPMDDDKNDFEGRAVTIDNTSIEESSNRLTENVELSPAPETADEVPEAAAPEKLPQAPASTANDMQGPEVSPINASSGSRTINLIQRAKERGNLRRSNITPSPSMPSSVRGRTRGARGSRGRSSRGPAQSG</sequence>
<dbReference type="InterPro" id="IPR012929">
    <property type="entry name" value="Nucleoprot-TPR/MLP1-2_dom"/>
</dbReference>
<comment type="subcellular location">
    <subcellularLocation>
        <location evidence="1">Nucleus</location>
    </subcellularLocation>
</comment>
<feature type="coiled-coil region" evidence="4">
    <location>
        <begin position="836"/>
        <end position="916"/>
    </location>
</feature>
<dbReference type="GO" id="GO:0017056">
    <property type="term" value="F:structural constituent of nuclear pore"/>
    <property type="evidence" value="ECO:0007669"/>
    <property type="project" value="TreeGrafter"/>
</dbReference>
<dbReference type="GO" id="GO:0006406">
    <property type="term" value="P:mRNA export from nucleus"/>
    <property type="evidence" value="ECO:0007669"/>
    <property type="project" value="TreeGrafter"/>
</dbReference>
<dbReference type="GO" id="GO:0005643">
    <property type="term" value="C:nuclear pore"/>
    <property type="evidence" value="ECO:0007669"/>
    <property type="project" value="TreeGrafter"/>
</dbReference>
<dbReference type="InterPro" id="IPR057577">
    <property type="entry name" value="Nucleoprot-TPR/MLP1_dom"/>
</dbReference>
<evidence type="ECO:0000256" key="3">
    <source>
        <dbReference type="ARBA" id="ARBA00023242"/>
    </source>
</evidence>
<dbReference type="GO" id="GO:0006606">
    <property type="term" value="P:protein import into nucleus"/>
    <property type="evidence" value="ECO:0007669"/>
    <property type="project" value="InterPro"/>
</dbReference>
<dbReference type="Pfam" id="PF25785">
    <property type="entry name" value="TPR"/>
    <property type="match status" value="1"/>
</dbReference>
<evidence type="ECO:0000256" key="4">
    <source>
        <dbReference type="SAM" id="Coils"/>
    </source>
</evidence>
<evidence type="ECO:0000256" key="5">
    <source>
        <dbReference type="SAM" id="MobiDB-lite"/>
    </source>
</evidence>
<feature type="region of interest" description="Disordered" evidence="5">
    <location>
        <begin position="1958"/>
        <end position="2072"/>
    </location>
</feature>
<feature type="compositionally biased region" description="Polar residues" evidence="5">
    <location>
        <begin position="2036"/>
        <end position="2047"/>
    </location>
</feature>